<dbReference type="PANTHER" id="PTHR10209:SF590">
    <property type="entry name" value="2-OXOGLUTARATE (2OG) AND FE(II)-DEPENDENT OXYGENASE SUPERFAMILY PROTEIN"/>
    <property type="match status" value="1"/>
</dbReference>
<accession>A0AAV9C954</accession>
<keyword evidence="8" id="KW-1185">Reference proteome</keyword>
<name>A0AAV9C954_ACOCL</name>
<dbReference type="Gene3D" id="2.60.120.330">
    <property type="entry name" value="B-lactam Antibiotic, Isopenicillin N Synthase, Chain"/>
    <property type="match status" value="1"/>
</dbReference>
<dbReference type="InterPro" id="IPR005123">
    <property type="entry name" value="Oxoglu/Fe-dep_dioxygenase_dom"/>
</dbReference>
<dbReference type="Pfam" id="PF03171">
    <property type="entry name" value="2OG-FeII_Oxy"/>
    <property type="match status" value="1"/>
</dbReference>
<sequence length="310" mass="35447">MEGETLNLPFIDLSAPDRISTAKLIRQACLDHGFFYLINHGIDDGILKRVFEESRSFFCLPLQEKMKIERNSEHRGYTPLYSETLDPSVSKGDLKESFYIGPVEAQIDRNQWPPQEFLPHWRSTMECYYEKILNVGKILLSLIALALNLDEDFFEKVGALTSPMAFIRLLHYPGSPTISEDGSYGASAHSDYGMITLLATDGVRGLQICREKDNIPQIWEDVNHVEGAFIVNVGDMLERWTNCLFRSTLHRVLMTAQERFSIAFFLDPNSDCIVECLKSCCSETSPPRFPPIRSGDYLRERLRVTYSEKV</sequence>
<organism evidence="7 8">
    <name type="scientific">Acorus calamus</name>
    <name type="common">Sweet flag</name>
    <dbReference type="NCBI Taxonomy" id="4465"/>
    <lineage>
        <taxon>Eukaryota</taxon>
        <taxon>Viridiplantae</taxon>
        <taxon>Streptophyta</taxon>
        <taxon>Embryophyta</taxon>
        <taxon>Tracheophyta</taxon>
        <taxon>Spermatophyta</taxon>
        <taxon>Magnoliopsida</taxon>
        <taxon>Liliopsida</taxon>
        <taxon>Acoraceae</taxon>
        <taxon>Acorus</taxon>
    </lineage>
</organism>
<keyword evidence="4 5" id="KW-0408">Iron</keyword>
<dbReference type="GO" id="GO:0051213">
    <property type="term" value="F:dioxygenase activity"/>
    <property type="evidence" value="ECO:0007669"/>
    <property type="project" value="UniProtKB-ARBA"/>
</dbReference>
<reference evidence="7" key="1">
    <citation type="journal article" date="2023" name="Nat. Commun.">
        <title>Diploid and tetraploid genomes of Acorus and the evolution of monocots.</title>
        <authorList>
            <person name="Ma L."/>
            <person name="Liu K.W."/>
            <person name="Li Z."/>
            <person name="Hsiao Y.Y."/>
            <person name="Qi Y."/>
            <person name="Fu T."/>
            <person name="Tang G.D."/>
            <person name="Zhang D."/>
            <person name="Sun W.H."/>
            <person name="Liu D.K."/>
            <person name="Li Y."/>
            <person name="Chen G.Z."/>
            <person name="Liu X.D."/>
            <person name="Liao X.Y."/>
            <person name="Jiang Y.T."/>
            <person name="Yu X."/>
            <person name="Hao Y."/>
            <person name="Huang J."/>
            <person name="Zhao X.W."/>
            <person name="Ke S."/>
            <person name="Chen Y.Y."/>
            <person name="Wu W.L."/>
            <person name="Hsu J.L."/>
            <person name="Lin Y.F."/>
            <person name="Huang M.D."/>
            <person name="Li C.Y."/>
            <person name="Huang L."/>
            <person name="Wang Z.W."/>
            <person name="Zhao X."/>
            <person name="Zhong W.Y."/>
            <person name="Peng D.H."/>
            <person name="Ahmad S."/>
            <person name="Lan S."/>
            <person name="Zhang J.S."/>
            <person name="Tsai W.C."/>
            <person name="Van de Peer Y."/>
            <person name="Liu Z.J."/>
        </authorList>
    </citation>
    <scope>NUCLEOTIDE SEQUENCE</scope>
    <source>
        <strain evidence="7">CP</strain>
    </source>
</reference>
<dbReference type="SUPFAM" id="SSF51197">
    <property type="entry name" value="Clavaminate synthase-like"/>
    <property type="match status" value="1"/>
</dbReference>
<gene>
    <name evidence="7" type="primary">FLS5</name>
    <name evidence="7" type="ORF">QJS10_CPB20g01416</name>
</gene>
<dbReference type="PROSITE" id="PS51471">
    <property type="entry name" value="FE2OG_OXY"/>
    <property type="match status" value="1"/>
</dbReference>
<evidence type="ECO:0000256" key="3">
    <source>
        <dbReference type="ARBA" id="ARBA00023002"/>
    </source>
</evidence>
<keyword evidence="3 5" id="KW-0560">Oxidoreductase</keyword>
<dbReference type="InterPro" id="IPR044861">
    <property type="entry name" value="IPNS-like_FE2OG_OXY"/>
</dbReference>
<evidence type="ECO:0000259" key="6">
    <source>
        <dbReference type="PROSITE" id="PS51471"/>
    </source>
</evidence>
<dbReference type="InterPro" id="IPR027443">
    <property type="entry name" value="IPNS-like_sf"/>
</dbReference>
<dbReference type="InterPro" id="IPR026992">
    <property type="entry name" value="DIOX_N"/>
</dbReference>
<proteinExistence type="inferred from homology"/>
<keyword evidence="2 5" id="KW-0479">Metal-binding</keyword>
<dbReference type="PANTHER" id="PTHR10209">
    <property type="entry name" value="OXIDOREDUCTASE, 2OG-FE II OXYGENASE FAMILY PROTEIN"/>
    <property type="match status" value="1"/>
</dbReference>
<protein>
    <submittedName>
        <fullName evidence="7">Flavonol synthase 5</fullName>
    </submittedName>
</protein>
<evidence type="ECO:0000313" key="7">
    <source>
        <dbReference type="EMBL" id="KAK1285237.1"/>
    </source>
</evidence>
<evidence type="ECO:0000256" key="4">
    <source>
        <dbReference type="ARBA" id="ARBA00023004"/>
    </source>
</evidence>
<dbReference type="EMBL" id="JAUJYO010000020">
    <property type="protein sequence ID" value="KAK1285237.1"/>
    <property type="molecule type" value="Genomic_DNA"/>
</dbReference>
<evidence type="ECO:0000256" key="5">
    <source>
        <dbReference type="RuleBase" id="RU003682"/>
    </source>
</evidence>
<dbReference type="FunFam" id="2.60.120.330:FF:000006">
    <property type="entry name" value="2-oxoglutarate-Fe(II) type oxidoreductase hxnY"/>
    <property type="match status" value="1"/>
</dbReference>
<evidence type="ECO:0000313" key="8">
    <source>
        <dbReference type="Proteomes" id="UP001180020"/>
    </source>
</evidence>
<dbReference type="PRINTS" id="PR00682">
    <property type="entry name" value="IPNSYNTHASE"/>
</dbReference>
<comment type="similarity">
    <text evidence="1 5">Belongs to the iron/ascorbate-dependent oxidoreductase family.</text>
</comment>
<evidence type="ECO:0000256" key="2">
    <source>
        <dbReference type="ARBA" id="ARBA00022723"/>
    </source>
</evidence>
<dbReference type="Pfam" id="PF14226">
    <property type="entry name" value="DIOX_N"/>
    <property type="match status" value="1"/>
</dbReference>
<dbReference type="Proteomes" id="UP001180020">
    <property type="component" value="Unassembled WGS sequence"/>
</dbReference>
<dbReference type="GO" id="GO:0046872">
    <property type="term" value="F:metal ion binding"/>
    <property type="evidence" value="ECO:0007669"/>
    <property type="project" value="UniProtKB-KW"/>
</dbReference>
<evidence type="ECO:0000256" key="1">
    <source>
        <dbReference type="ARBA" id="ARBA00008056"/>
    </source>
</evidence>
<reference evidence="7" key="2">
    <citation type="submission" date="2023-06" db="EMBL/GenBank/DDBJ databases">
        <authorList>
            <person name="Ma L."/>
            <person name="Liu K.-W."/>
            <person name="Li Z."/>
            <person name="Hsiao Y.-Y."/>
            <person name="Qi Y."/>
            <person name="Fu T."/>
            <person name="Tang G."/>
            <person name="Zhang D."/>
            <person name="Sun W.-H."/>
            <person name="Liu D.-K."/>
            <person name="Li Y."/>
            <person name="Chen G.-Z."/>
            <person name="Liu X.-D."/>
            <person name="Liao X.-Y."/>
            <person name="Jiang Y.-T."/>
            <person name="Yu X."/>
            <person name="Hao Y."/>
            <person name="Huang J."/>
            <person name="Zhao X.-W."/>
            <person name="Ke S."/>
            <person name="Chen Y.-Y."/>
            <person name="Wu W.-L."/>
            <person name="Hsu J.-L."/>
            <person name="Lin Y.-F."/>
            <person name="Huang M.-D."/>
            <person name="Li C.-Y."/>
            <person name="Huang L."/>
            <person name="Wang Z.-W."/>
            <person name="Zhao X."/>
            <person name="Zhong W.-Y."/>
            <person name="Peng D.-H."/>
            <person name="Ahmad S."/>
            <person name="Lan S."/>
            <person name="Zhang J.-S."/>
            <person name="Tsai W.-C."/>
            <person name="Van De Peer Y."/>
            <person name="Liu Z.-J."/>
        </authorList>
    </citation>
    <scope>NUCLEOTIDE SEQUENCE</scope>
    <source>
        <strain evidence="7">CP</strain>
        <tissue evidence="7">Leaves</tissue>
    </source>
</reference>
<dbReference type="AlphaFoldDB" id="A0AAV9C954"/>
<feature type="domain" description="Fe2OG dioxygenase" evidence="6">
    <location>
        <begin position="161"/>
        <end position="268"/>
    </location>
</feature>
<comment type="caution">
    <text evidence="7">The sequence shown here is derived from an EMBL/GenBank/DDBJ whole genome shotgun (WGS) entry which is preliminary data.</text>
</comment>